<gene>
    <name evidence="1" type="ORF">GWI33_002585</name>
</gene>
<dbReference type="AlphaFoldDB" id="A0A834IYI4"/>
<reference evidence="1" key="1">
    <citation type="submission" date="2020-08" db="EMBL/GenBank/DDBJ databases">
        <title>Genome sequencing and assembly of the red palm weevil Rhynchophorus ferrugineus.</title>
        <authorList>
            <person name="Dias G.B."/>
            <person name="Bergman C.M."/>
            <person name="Manee M."/>
        </authorList>
    </citation>
    <scope>NUCLEOTIDE SEQUENCE</scope>
    <source>
        <strain evidence="1">AA-2017</strain>
        <tissue evidence="1">Whole larva</tissue>
    </source>
</reference>
<keyword evidence="2" id="KW-1185">Reference proteome</keyword>
<comment type="caution">
    <text evidence="1">The sequence shown here is derived from an EMBL/GenBank/DDBJ whole genome shotgun (WGS) entry which is preliminary data.</text>
</comment>
<name>A0A834IYI4_RHYFE</name>
<organism evidence="1 2">
    <name type="scientific">Rhynchophorus ferrugineus</name>
    <name type="common">Red palm weevil</name>
    <name type="synonym">Curculio ferrugineus</name>
    <dbReference type="NCBI Taxonomy" id="354439"/>
    <lineage>
        <taxon>Eukaryota</taxon>
        <taxon>Metazoa</taxon>
        <taxon>Ecdysozoa</taxon>
        <taxon>Arthropoda</taxon>
        <taxon>Hexapoda</taxon>
        <taxon>Insecta</taxon>
        <taxon>Pterygota</taxon>
        <taxon>Neoptera</taxon>
        <taxon>Endopterygota</taxon>
        <taxon>Coleoptera</taxon>
        <taxon>Polyphaga</taxon>
        <taxon>Cucujiformia</taxon>
        <taxon>Curculionidae</taxon>
        <taxon>Dryophthorinae</taxon>
        <taxon>Rhynchophorus</taxon>
    </lineage>
</organism>
<dbReference type="Proteomes" id="UP000625711">
    <property type="component" value="Unassembled WGS sequence"/>
</dbReference>
<proteinExistence type="predicted"/>
<evidence type="ECO:0000313" key="1">
    <source>
        <dbReference type="EMBL" id="KAF7282522.1"/>
    </source>
</evidence>
<evidence type="ECO:0000313" key="2">
    <source>
        <dbReference type="Proteomes" id="UP000625711"/>
    </source>
</evidence>
<dbReference type="EMBL" id="JAACXV010000170">
    <property type="protein sequence ID" value="KAF7282522.1"/>
    <property type="molecule type" value="Genomic_DNA"/>
</dbReference>
<protein>
    <submittedName>
        <fullName evidence="1">Uncharacterized protein</fullName>
    </submittedName>
</protein>
<accession>A0A834IYI4</accession>
<sequence length="97" mass="10971">MHSATLGSCKLHGQHSANCTRPVCYWLKTVYLAGLEWEKNPEEKKMVNTGLLRMLSYIDKNIICIIHQSKDRGKINGTSGLKDALINGLPRRHIKPE</sequence>